<accession>A0A2S7KMC7</accession>
<reference evidence="3 4" key="1">
    <citation type="submission" date="2016-11" db="EMBL/GenBank/DDBJ databases">
        <title>Trade-off between light-utilization and light-protection in marine flavobacteria.</title>
        <authorList>
            <person name="Kumagai Y."/>
        </authorList>
    </citation>
    <scope>NUCLEOTIDE SEQUENCE [LARGE SCALE GENOMIC DNA]</scope>
    <source>
        <strain evidence="3 4">NBRC 107741</strain>
    </source>
</reference>
<keyword evidence="4" id="KW-1185">Reference proteome</keyword>
<sequence length="417" mass="48762">MRKLLLLCGFSLIYSLSWGQAIEQAEPDYIKTIQFNGNTEQAQLPIIRLGESIRLTFDDIIGDESDYYYTITHHDFDWTASDLSKNEYLEGFDDVRIETYENSLLTLQMFSHYMLTIPNRETRRLTKSGNYMIHIYNYDRELIFSRKFMIVEQLAGVQVGIKRARDLNRIETSQVVQFTINSPTLLLVNPKQTVKTLVLQNSDHNTAITNLIPQYTLGNELVYRYDKEATFKGGNEFNSFDNKDVRAASNGVRRVDRNELYEHYLFTDVPRKEQVYTYNPDINGNFVINNINSQRNQNLEAEYVWVHFALQYYDDLDGKEIYLYGNFNNWNLSEENRLRYDSESGSYKTSVLMKQGFYNYKYVLLNPDGSIDPGGVSGNYWQTENQYTVLVYFRDLGARYDRIIGWGQANSTTINNN</sequence>
<evidence type="ECO:0000256" key="1">
    <source>
        <dbReference type="SAM" id="SignalP"/>
    </source>
</evidence>
<keyword evidence="1" id="KW-0732">Signal</keyword>
<feature type="domain" description="Type 9 secretion system plug protein N-terminal" evidence="2">
    <location>
        <begin position="30"/>
        <end position="152"/>
    </location>
</feature>
<dbReference type="Proteomes" id="UP000239800">
    <property type="component" value="Unassembled WGS sequence"/>
</dbReference>
<organism evidence="3 4">
    <name type="scientific">Aureitalea marina</name>
    <dbReference type="NCBI Taxonomy" id="930804"/>
    <lineage>
        <taxon>Bacteria</taxon>
        <taxon>Pseudomonadati</taxon>
        <taxon>Bacteroidota</taxon>
        <taxon>Flavobacteriia</taxon>
        <taxon>Flavobacteriales</taxon>
        <taxon>Flavobacteriaceae</taxon>
        <taxon>Aureitalea</taxon>
    </lineage>
</organism>
<protein>
    <submittedName>
        <fullName evidence="3">DUF5103 domain-containing protein</fullName>
    </submittedName>
</protein>
<dbReference type="Pfam" id="PF17116">
    <property type="entry name" value="T9SS_plug_1st"/>
    <property type="match status" value="1"/>
</dbReference>
<comment type="caution">
    <text evidence="3">The sequence shown here is derived from an EMBL/GenBank/DDBJ whole genome shotgun (WGS) entry which is preliminary data.</text>
</comment>
<dbReference type="EMBL" id="MQUB01000001">
    <property type="protein sequence ID" value="PQB03723.1"/>
    <property type="molecule type" value="Genomic_DNA"/>
</dbReference>
<feature type="signal peptide" evidence="1">
    <location>
        <begin position="1"/>
        <end position="19"/>
    </location>
</feature>
<dbReference type="RefSeq" id="WP_104813852.1">
    <property type="nucleotide sequence ID" value="NZ_MQUB01000001.1"/>
</dbReference>
<gene>
    <name evidence="3" type="ORF">BST85_01500</name>
</gene>
<dbReference type="AlphaFoldDB" id="A0A2S7KMC7"/>
<dbReference type="Gene3D" id="2.60.40.10">
    <property type="entry name" value="Immunoglobulins"/>
    <property type="match status" value="1"/>
</dbReference>
<name>A0A2S7KMC7_9FLAO</name>
<dbReference type="SUPFAM" id="SSF49452">
    <property type="entry name" value="Starch-binding domain-like"/>
    <property type="match status" value="1"/>
</dbReference>
<evidence type="ECO:0000313" key="3">
    <source>
        <dbReference type="EMBL" id="PQB03723.1"/>
    </source>
</evidence>
<evidence type="ECO:0000313" key="4">
    <source>
        <dbReference type="Proteomes" id="UP000239800"/>
    </source>
</evidence>
<dbReference type="OrthoDB" id="1522602at2"/>
<proteinExistence type="predicted"/>
<dbReference type="InterPro" id="IPR013783">
    <property type="entry name" value="Ig-like_fold"/>
</dbReference>
<dbReference type="InterPro" id="IPR031345">
    <property type="entry name" value="T9SS_Plug_N"/>
</dbReference>
<evidence type="ECO:0000259" key="2">
    <source>
        <dbReference type="Pfam" id="PF17116"/>
    </source>
</evidence>
<dbReference type="GO" id="GO:0030246">
    <property type="term" value="F:carbohydrate binding"/>
    <property type="evidence" value="ECO:0007669"/>
    <property type="project" value="InterPro"/>
</dbReference>
<dbReference type="InterPro" id="IPR013784">
    <property type="entry name" value="Carb-bd-like_fold"/>
</dbReference>
<feature type="chain" id="PRO_5015646101" evidence="1">
    <location>
        <begin position="20"/>
        <end position="417"/>
    </location>
</feature>